<reference evidence="1 2" key="1">
    <citation type="journal article" date="2006" name="Proc. Natl. Acad. Sci. U.S.A.">
        <title>Molecular genetic anatomy of inter- and intraserotype variation in the human bacterial pathogen group A Streptococcus.</title>
        <authorList>
            <person name="Beres S.B."/>
            <person name="Richter E.W."/>
            <person name="Nagiec M.J."/>
            <person name="Sumby P."/>
            <person name="Porcella S.F."/>
            <person name="DeLeo F.R."/>
            <person name="Musser J.M."/>
        </authorList>
    </citation>
    <scope>NUCLEOTIDE SEQUENCE [LARGE SCALE GENOMIC DNA]</scope>
    <source>
        <strain evidence="1 2">MGAS9429</strain>
    </source>
</reference>
<name>Q1CR03_STRPC</name>
<dbReference type="Proteomes" id="UP000002433">
    <property type="component" value="Chromosome"/>
</dbReference>
<sequence length="76" mass="8893">MEIFSYPENAKELYEKHKKAIEQACEPIATMLALNNPELTDLANEALELYARTIYNACVDASIIIRNREYQHYRDQ</sequence>
<organism evidence="1 2">
    <name type="scientific">Streptococcus pyogenes serotype M12 (strain MGAS9429)</name>
    <dbReference type="NCBI Taxonomy" id="370551"/>
    <lineage>
        <taxon>Bacteria</taxon>
        <taxon>Bacillati</taxon>
        <taxon>Bacillota</taxon>
        <taxon>Bacilli</taxon>
        <taxon>Lactobacillales</taxon>
        <taxon>Streptococcaceae</taxon>
        <taxon>Streptococcus</taxon>
    </lineage>
</organism>
<evidence type="ECO:0000313" key="2">
    <source>
        <dbReference type="Proteomes" id="UP000002433"/>
    </source>
</evidence>
<gene>
    <name evidence="1" type="ordered locus">MGAS9429_Spy0540</name>
</gene>
<proteinExistence type="predicted"/>
<dbReference type="KEGG" id="spk:MGAS9429_Spy0540"/>
<dbReference type="EMBL" id="CP000259">
    <property type="protein sequence ID" value="ABF31728.1"/>
    <property type="molecule type" value="Genomic_DNA"/>
</dbReference>
<dbReference type="HOGENOM" id="CLU_2652997_0_0_9"/>
<evidence type="ECO:0000313" key="1">
    <source>
        <dbReference type="EMBL" id="ABF31728.1"/>
    </source>
</evidence>
<accession>Q1CR03</accession>
<dbReference type="RefSeq" id="WP_011527536.1">
    <property type="nucleotide sequence ID" value="NC_008021.1"/>
</dbReference>
<protein>
    <submittedName>
        <fullName evidence="1">Uncharacterized protein</fullName>
    </submittedName>
</protein>
<dbReference type="AlphaFoldDB" id="Q1CR03"/>